<evidence type="ECO:0000259" key="2">
    <source>
        <dbReference type="Pfam" id="PF22886"/>
    </source>
</evidence>
<evidence type="ECO:0000259" key="1">
    <source>
        <dbReference type="Pfam" id="PF10020"/>
    </source>
</evidence>
<proteinExistence type="predicted"/>
<dbReference type="RefSeq" id="WP_072576019.1">
    <property type="nucleotide sequence ID" value="NZ_LWHB01000044.1"/>
</dbReference>
<keyword evidence="4" id="KW-1185">Reference proteome</keyword>
<reference evidence="3 4" key="1">
    <citation type="submission" date="2018-06" db="EMBL/GenBank/DDBJ databases">
        <authorList>
            <consortium name="Pathogen Informatics"/>
            <person name="Doyle S."/>
        </authorList>
    </citation>
    <scope>NUCLEOTIDE SEQUENCE [LARGE SCALE GENOMIC DNA]</scope>
    <source>
        <strain evidence="3 4">NCTC13337</strain>
    </source>
</reference>
<dbReference type="EMBL" id="UHIC01000001">
    <property type="protein sequence ID" value="SUO95706.1"/>
    <property type="molecule type" value="Genomic_DNA"/>
</dbReference>
<dbReference type="Proteomes" id="UP000254601">
    <property type="component" value="Unassembled WGS sequence"/>
</dbReference>
<dbReference type="InterPro" id="IPR054286">
    <property type="entry name" value="DUF7021"/>
</dbReference>
<evidence type="ECO:0000313" key="4">
    <source>
        <dbReference type="Proteomes" id="UP000254601"/>
    </source>
</evidence>
<feature type="domain" description="DUF2262" evidence="1">
    <location>
        <begin position="122"/>
        <end position="255"/>
    </location>
</feature>
<evidence type="ECO:0000313" key="3">
    <source>
        <dbReference type="EMBL" id="SUO95706.1"/>
    </source>
</evidence>
<dbReference type="AlphaFoldDB" id="A0A380MUI9"/>
<gene>
    <name evidence="3" type="ORF">NCTC13337_01545</name>
</gene>
<dbReference type="OrthoDB" id="5915821at2"/>
<dbReference type="Pfam" id="PF22886">
    <property type="entry name" value="DUF7021"/>
    <property type="match status" value="1"/>
</dbReference>
<accession>A0A380MUI9</accession>
<dbReference type="InterPro" id="IPR019260">
    <property type="entry name" value="DUF2262"/>
</dbReference>
<name>A0A380MUI9_9GAMM</name>
<dbReference type="Pfam" id="PF10020">
    <property type="entry name" value="DUF2262"/>
    <property type="match status" value="1"/>
</dbReference>
<organism evidence="3 4">
    <name type="scientific">Suttonella ornithocola</name>
    <dbReference type="NCBI Taxonomy" id="279832"/>
    <lineage>
        <taxon>Bacteria</taxon>
        <taxon>Pseudomonadati</taxon>
        <taxon>Pseudomonadota</taxon>
        <taxon>Gammaproteobacteria</taxon>
        <taxon>Cardiobacteriales</taxon>
        <taxon>Cardiobacteriaceae</taxon>
        <taxon>Suttonella</taxon>
    </lineage>
</organism>
<sequence>MEQQNFEAQFQPQSEIITALMLGDCGAARTSLEKLWTAHCTVLAYIDEQSQRFVEGEFDLRWLTEDSREDWFAAGKIYRLKVRHHQNDKVLMLEEIIESNVLNADLEAYWQQYQMPVYFHSKTLGQFEWDKHYKGASGEVDWLGNEICLYIDEVDDTMSEAEIFSFAEEVVANAAEWDEKARTYLAEKLLESANDWAEEGAPELTAEQLSKRVSLSELSIGGTEMTFFYDDDDIFYGHSILVEVDENGTLYDAYIAG</sequence>
<protein>
    <submittedName>
        <fullName evidence="3">Uncharacterized protein conserved in bacteria</fullName>
    </submittedName>
</protein>
<feature type="domain" description="DUF7021" evidence="2">
    <location>
        <begin position="2"/>
        <end position="113"/>
    </location>
</feature>